<gene>
    <name evidence="1" type="ORF">DWY96_17560</name>
</gene>
<sequence>MEQNLLTKKKLKEKSIEYQIPFANLLEGFLQETLMFQILETDFAKRLWLKNREAFDLDSYRKEWQKPLHFVYGQDDGKEQQVLDEKWITDFAEAICAKREYHIRWNYSVEKEEQDYLVYITGEWEEMKVPLTIRISPLVYDAAKPEKQELQSVFFFLRRNVQRINIFRLKHIWQNNFLQSSNIWN</sequence>
<dbReference type="AlphaFoldDB" id="A0A3R6BYQ5"/>
<evidence type="ECO:0000313" key="2">
    <source>
        <dbReference type="Proteomes" id="UP000283738"/>
    </source>
</evidence>
<dbReference type="EMBL" id="QRTF01000077">
    <property type="protein sequence ID" value="RGQ41858.1"/>
    <property type="molecule type" value="Genomic_DNA"/>
</dbReference>
<proteinExistence type="predicted"/>
<name>A0A3R6BYQ5_9FIRM</name>
<dbReference type="Proteomes" id="UP000283738">
    <property type="component" value="Unassembled WGS sequence"/>
</dbReference>
<evidence type="ECO:0000313" key="1">
    <source>
        <dbReference type="EMBL" id="RGQ41858.1"/>
    </source>
</evidence>
<protein>
    <submittedName>
        <fullName evidence="1">Uncharacterized protein</fullName>
    </submittedName>
</protein>
<reference evidence="1 2" key="1">
    <citation type="submission" date="2018-08" db="EMBL/GenBank/DDBJ databases">
        <title>A genome reference for cultivated species of the human gut microbiota.</title>
        <authorList>
            <person name="Zou Y."/>
            <person name="Xue W."/>
            <person name="Luo G."/>
        </authorList>
    </citation>
    <scope>NUCLEOTIDE SEQUENCE [LARGE SCALE GENOMIC DNA]</scope>
    <source>
        <strain evidence="1 2">AF28-15</strain>
    </source>
</reference>
<organism evidence="1 2">
    <name type="scientific">Roseburia inulinivorans</name>
    <dbReference type="NCBI Taxonomy" id="360807"/>
    <lineage>
        <taxon>Bacteria</taxon>
        <taxon>Bacillati</taxon>
        <taxon>Bacillota</taxon>
        <taxon>Clostridia</taxon>
        <taxon>Lachnospirales</taxon>
        <taxon>Lachnospiraceae</taxon>
        <taxon>Roseburia</taxon>
    </lineage>
</organism>
<accession>A0A3R6BYQ5</accession>
<comment type="caution">
    <text evidence="1">The sequence shown here is derived from an EMBL/GenBank/DDBJ whole genome shotgun (WGS) entry which is preliminary data.</text>
</comment>
<dbReference type="RefSeq" id="WP_118112213.1">
    <property type="nucleotide sequence ID" value="NZ_QRTF01000077.1"/>
</dbReference>